<keyword evidence="4" id="KW-1185">Reference proteome</keyword>
<dbReference type="Proteomes" id="UP000199607">
    <property type="component" value="Unassembled WGS sequence"/>
</dbReference>
<evidence type="ECO:0000313" key="3">
    <source>
        <dbReference type="EMBL" id="SFL50944.1"/>
    </source>
</evidence>
<keyword evidence="2" id="KW-0472">Membrane</keyword>
<dbReference type="EMBL" id="FOTC01000007">
    <property type="protein sequence ID" value="SFL50944.1"/>
    <property type="molecule type" value="Genomic_DNA"/>
</dbReference>
<dbReference type="AlphaFoldDB" id="A0A1I4I9I9"/>
<evidence type="ECO:0000256" key="2">
    <source>
        <dbReference type="SAM" id="Phobius"/>
    </source>
</evidence>
<protein>
    <submittedName>
        <fullName evidence="3">Uncharacterized protein</fullName>
    </submittedName>
</protein>
<sequence length="89" mass="9340">MDIDSGDDIWGAGGYEEEAHDVERLSESTNRSESTLTAMGYSEGDAAVTEDAAMSGSPLLKSVLYKVGVTLLGLAGFALVLVLIFVVLI</sequence>
<feature type="transmembrane region" description="Helical" evidence="2">
    <location>
        <begin position="63"/>
        <end position="88"/>
    </location>
</feature>
<proteinExistence type="predicted"/>
<organism evidence="3 4">
    <name type="scientific">Halogranum rubrum</name>
    <dbReference type="NCBI Taxonomy" id="553466"/>
    <lineage>
        <taxon>Archaea</taxon>
        <taxon>Methanobacteriati</taxon>
        <taxon>Methanobacteriota</taxon>
        <taxon>Stenosarchaea group</taxon>
        <taxon>Halobacteria</taxon>
        <taxon>Halobacteriales</taxon>
        <taxon>Haloferacaceae</taxon>
    </lineage>
</organism>
<gene>
    <name evidence="3" type="ORF">SAMN04487950_4063</name>
</gene>
<evidence type="ECO:0000256" key="1">
    <source>
        <dbReference type="SAM" id="MobiDB-lite"/>
    </source>
</evidence>
<reference evidence="4" key="1">
    <citation type="submission" date="2016-10" db="EMBL/GenBank/DDBJ databases">
        <authorList>
            <person name="Varghese N."/>
            <person name="Submissions S."/>
        </authorList>
    </citation>
    <scope>NUCLEOTIDE SEQUENCE [LARGE SCALE GENOMIC DNA]</scope>
    <source>
        <strain evidence="4">CGMCC 1.7738</strain>
    </source>
</reference>
<feature type="compositionally biased region" description="Polar residues" evidence="1">
    <location>
        <begin position="27"/>
        <end position="36"/>
    </location>
</feature>
<accession>A0A1I4I9I9</accession>
<keyword evidence="2" id="KW-1133">Transmembrane helix</keyword>
<dbReference type="STRING" id="553466.SAMN04487950_4063"/>
<name>A0A1I4I9I9_9EURY</name>
<evidence type="ECO:0000313" key="4">
    <source>
        <dbReference type="Proteomes" id="UP000199607"/>
    </source>
</evidence>
<feature type="region of interest" description="Disordered" evidence="1">
    <location>
        <begin position="1"/>
        <end position="36"/>
    </location>
</feature>
<dbReference type="RefSeq" id="WP_089871884.1">
    <property type="nucleotide sequence ID" value="NZ_FOTC01000007.1"/>
</dbReference>
<keyword evidence="2" id="KW-0812">Transmembrane</keyword>